<dbReference type="SMART" id="SM00850">
    <property type="entry name" value="LytTR"/>
    <property type="match status" value="1"/>
</dbReference>
<reference evidence="3 4" key="2">
    <citation type="submission" date="2014-05" db="EMBL/GenBank/DDBJ databases">
        <title>Genome sequence of the 3-chlorobenzoate degrading bacterium Pseudomonas knackmussii B13 shows multiple evidence for horizontal gene transfer.</title>
        <authorList>
            <person name="Miyazaki R."/>
            <person name="Bertelli C."/>
            <person name="Falquet L."/>
            <person name="Robinson-Rechavi M."/>
            <person name="Gharib W."/>
            <person name="Roy S."/>
            <person name="Van der Meer J.R."/>
        </authorList>
    </citation>
    <scope>NUCLEOTIDE SEQUENCE [LARGE SCALE GENOMIC DNA]</scope>
    <source>
        <strain evidence="3 4">B13</strain>
    </source>
</reference>
<evidence type="ECO:0000313" key="4">
    <source>
        <dbReference type="Proteomes" id="UP000025241"/>
    </source>
</evidence>
<dbReference type="GO" id="GO:0003677">
    <property type="term" value="F:DNA binding"/>
    <property type="evidence" value="ECO:0007669"/>
    <property type="project" value="InterPro"/>
</dbReference>
<organism evidence="3 4">
    <name type="scientific">Pseudomonas knackmussii (strain DSM 6978 / CCUG 54928 / LMG 23759 / B13)</name>
    <dbReference type="NCBI Taxonomy" id="1301098"/>
    <lineage>
        <taxon>Bacteria</taxon>
        <taxon>Pseudomonadati</taxon>
        <taxon>Pseudomonadota</taxon>
        <taxon>Gammaproteobacteria</taxon>
        <taxon>Pseudomonadales</taxon>
        <taxon>Pseudomonadaceae</taxon>
        <taxon>Pseudomonas</taxon>
    </lineage>
</organism>
<dbReference type="Proteomes" id="UP000025241">
    <property type="component" value="Chromosome I"/>
</dbReference>
<dbReference type="EMBL" id="HG322950">
    <property type="protein sequence ID" value="CDF84519.1"/>
    <property type="molecule type" value="Genomic_DNA"/>
</dbReference>
<dbReference type="STRING" id="1301098.PKB_3173"/>
<dbReference type="Pfam" id="PF04397">
    <property type="entry name" value="LytTR"/>
    <property type="match status" value="1"/>
</dbReference>
<dbReference type="HOGENOM" id="CLU_1873653_0_0_6"/>
<dbReference type="KEGG" id="pkc:PKB_3173"/>
<evidence type="ECO:0000313" key="3">
    <source>
        <dbReference type="EMBL" id="CDF84519.1"/>
    </source>
</evidence>
<gene>
    <name evidence="3" type="ORF">PKB_3173</name>
</gene>
<dbReference type="GO" id="GO:0000156">
    <property type="term" value="F:phosphorelay response regulator activity"/>
    <property type="evidence" value="ECO:0007669"/>
    <property type="project" value="InterPro"/>
</dbReference>
<dbReference type="InterPro" id="IPR046947">
    <property type="entry name" value="LytR-like"/>
</dbReference>
<dbReference type="PANTHER" id="PTHR37299">
    <property type="entry name" value="TRANSCRIPTIONAL REGULATOR-RELATED"/>
    <property type="match status" value="1"/>
</dbReference>
<keyword evidence="1" id="KW-0902">Two-component regulatory system</keyword>
<name>A0A024HIR8_PSEKB</name>
<feature type="domain" description="HTH LytTR-type" evidence="2">
    <location>
        <begin position="5"/>
        <end position="108"/>
    </location>
</feature>
<dbReference type="RefSeq" id="WP_052355305.1">
    <property type="nucleotide sequence ID" value="NZ_HG322950.1"/>
</dbReference>
<evidence type="ECO:0000256" key="1">
    <source>
        <dbReference type="ARBA" id="ARBA00023012"/>
    </source>
</evidence>
<dbReference type="PANTHER" id="PTHR37299:SF1">
    <property type="entry name" value="STAGE 0 SPORULATION PROTEIN A HOMOLOG"/>
    <property type="match status" value="1"/>
</dbReference>
<dbReference type="AlphaFoldDB" id="A0A024HIR8"/>
<dbReference type="PATRIC" id="fig|1301098.3.peg.3199"/>
<keyword evidence="4" id="KW-1185">Reference proteome</keyword>
<sequence length="136" mass="15134">MRQRIATRVGRSLVVVETKDITHFSAEEKYVTAFTSKGQIHFEATLKDLEVEFAEEFVRIHRSHLVRRSLITGLRWKAYAVSIGLAGTSIRLPLSRNRASFIRELLNAAPANAQSIGMVSHIAEPSATSAQQHAAH</sequence>
<proteinExistence type="predicted"/>
<reference evidence="3 4" key="1">
    <citation type="submission" date="2013-03" db="EMBL/GenBank/DDBJ databases">
        <authorList>
            <person name="Linke B."/>
        </authorList>
    </citation>
    <scope>NUCLEOTIDE SEQUENCE [LARGE SCALE GENOMIC DNA]</scope>
    <source>
        <strain evidence="3 4">B13</strain>
    </source>
</reference>
<protein>
    <recommendedName>
        <fullName evidence="2">HTH LytTR-type domain-containing protein</fullName>
    </recommendedName>
</protein>
<accession>A0A024HIR8</accession>
<dbReference type="InterPro" id="IPR007492">
    <property type="entry name" value="LytTR_DNA-bd_dom"/>
</dbReference>
<dbReference type="OrthoDB" id="7028951at2"/>
<dbReference type="eggNOG" id="COG3279">
    <property type="taxonomic scope" value="Bacteria"/>
</dbReference>
<evidence type="ECO:0000259" key="2">
    <source>
        <dbReference type="PROSITE" id="PS50930"/>
    </source>
</evidence>
<dbReference type="PROSITE" id="PS50930">
    <property type="entry name" value="HTH_LYTTR"/>
    <property type="match status" value="1"/>
</dbReference>
<dbReference type="Gene3D" id="2.40.50.1020">
    <property type="entry name" value="LytTr DNA-binding domain"/>
    <property type="match status" value="1"/>
</dbReference>